<protein>
    <submittedName>
        <fullName evidence="1">Uncharacterized protein</fullName>
    </submittedName>
</protein>
<organism evidence="1">
    <name type="scientific">Ackermannviridae sp</name>
    <dbReference type="NCBI Taxonomy" id="2831612"/>
    <lineage>
        <taxon>Viruses</taxon>
        <taxon>Duplodnaviria</taxon>
        <taxon>Heunggongvirae</taxon>
        <taxon>Uroviricota</taxon>
        <taxon>Caudoviricetes</taxon>
        <taxon>Pantevenvirales</taxon>
        <taxon>Ackermannviridae</taxon>
    </lineage>
</organism>
<evidence type="ECO:0000313" key="1">
    <source>
        <dbReference type="EMBL" id="DAG97977.1"/>
    </source>
</evidence>
<sequence length="161" mass="18448">MTGHNTYYFNSQEGVTPANHNIKYDYDKAVSDTFYGDYDMAEARLEIENPKSLNEYLENIEGHYVEGVSNWQEAHKYLVDLVQGMLVELVKTTPSFNNVREYSAVINETYADGSFVDYSVSYWPENEEVSIYLEASNNLKGIALSRSELNEMLIIEAVDLE</sequence>
<accession>A0A8S5VU15</accession>
<reference evidence="1" key="1">
    <citation type="journal article" date="2021" name="Proc. Natl. Acad. Sci. U.S.A.">
        <title>A Catalog of Tens of Thousands of Viruses from Human Metagenomes Reveals Hidden Associations with Chronic Diseases.</title>
        <authorList>
            <person name="Tisza M.J."/>
            <person name="Buck C.B."/>
        </authorList>
    </citation>
    <scope>NUCLEOTIDE SEQUENCE</scope>
    <source>
        <strain evidence="1">CtASH1</strain>
    </source>
</reference>
<dbReference type="EMBL" id="BK035393">
    <property type="protein sequence ID" value="DAG97977.1"/>
    <property type="molecule type" value="Genomic_DNA"/>
</dbReference>
<proteinExistence type="predicted"/>
<name>A0A8S5VU15_9CAUD</name>